<evidence type="ECO:0000313" key="2">
    <source>
        <dbReference type="EMBL" id="MBO1328130.1"/>
    </source>
</evidence>
<gene>
    <name evidence="2" type="ORF">J2D75_06535</name>
</gene>
<comment type="caution">
    <text evidence="2">The sequence shown here is derived from an EMBL/GenBank/DDBJ whole genome shotgun (WGS) entry which is preliminary data.</text>
</comment>
<evidence type="ECO:0000313" key="3">
    <source>
        <dbReference type="Proteomes" id="UP000664399"/>
    </source>
</evidence>
<evidence type="ECO:0000259" key="1">
    <source>
        <dbReference type="Pfam" id="PF01370"/>
    </source>
</evidence>
<keyword evidence="3" id="KW-1185">Reference proteome</keyword>
<dbReference type="EMBL" id="JAFVMG010000005">
    <property type="protein sequence ID" value="MBO1328130.1"/>
    <property type="molecule type" value="Genomic_DNA"/>
</dbReference>
<dbReference type="Gene3D" id="3.40.50.720">
    <property type="entry name" value="NAD(P)-binding Rossmann-like Domain"/>
    <property type="match status" value="1"/>
</dbReference>
<dbReference type="RefSeq" id="WP_207853975.1">
    <property type="nucleotide sequence ID" value="NZ_JAFVMG010000005.1"/>
</dbReference>
<organism evidence="2 3">
    <name type="scientific">Acetobacter suratthaniensis</name>
    <dbReference type="NCBI Taxonomy" id="1502841"/>
    <lineage>
        <taxon>Bacteria</taxon>
        <taxon>Pseudomonadati</taxon>
        <taxon>Pseudomonadota</taxon>
        <taxon>Alphaproteobacteria</taxon>
        <taxon>Acetobacterales</taxon>
        <taxon>Acetobacteraceae</taxon>
        <taxon>Acetobacter</taxon>
    </lineage>
</organism>
<dbReference type="Proteomes" id="UP000664399">
    <property type="component" value="Unassembled WGS sequence"/>
</dbReference>
<reference evidence="2 3" key="1">
    <citation type="submission" date="2021-03" db="EMBL/GenBank/DDBJ databases">
        <title>The complete genome sequence of Acetobacter suratthaniensis TBRC 1719.</title>
        <authorList>
            <person name="Charoenyingcharoen P."/>
            <person name="Yukphan P."/>
        </authorList>
    </citation>
    <scope>NUCLEOTIDE SEQUENCE [LARGE SCALE GENOMIC DNA]</scope>
    <source>
        <strain evidence="2 3">TBRC 1719</strain>
    </source>
</reference>
<sequence length="322" mass="35018">MRHIITGGNGFTGKVLTRQLLERGEEVISFDTRSSSDPAIAARVPQITGDVRVPDDLKRLELKPDDVVYHLAARQFADAVPRQGRDAWFEEVNVAGTRNVVQAMQAAGTRGLVFFSTDMTYGRPGICPIPPDCPQKPLGPYGRSKLKAEQVLKNAEGITPTIFRPRLITGYGRLGILGKLFELIRKNLPVPMIGNGHNRYQMVSVEDCARAAILAAEKGCPPGPFNLGSESPPTTRELLSGIVRHAGSHSLLIPTPAAPLKILLGLLDKAGLTLLYPEQFGIADADILLDTTRTRQELGWAPAMDDIDMMNAAYDAFLATKN</sequence>
<protein>
    <submittedName>
        <fullName evidence="2">NAD(P)-dependent oxidoreductase</fullName>
    </submittedName>
</protein>
<dbReference type="InterPro" id="IPR001509">
    <property type="entry name" value="Epimerase_deHydtase"/>
</dbReference>
<accession>A0ABS3LKK2</accession>
<feature type="domain" description="NAD-dependent epimerase/dehydratase" evidence="1">
    <location>
        <begin position="4"/>
        <end position="228"/>
    </location>
</feature>
<dbReference type="InterPro" id="IPR036291">
    <property type="entry name" value="NAD(P)-bd_dom_sf"/>
</dbReference>
<dbReference type="SUPFAM" id="SSF51735">
    <property type="entry name" value="NAD(P)-binding Rossmann-fold domains"/>
    <property type="match status" value="1"/>
</dbReference>
<dbReference type="InterPro" id="IPR050177">
    <property type="entry name" value="Lipid_A_modif_metabolic_enz"/>
</dbReference>
<dbReference type="PANTHER" id="PTHR43245">
    <property type="entry name" value="BIFUNCTIONAL POLYMYXIN RESISTANCE PROTEIN ARNA"/>
    <property type="match status" value="1"/>
</dbReference>
<proteinExistence type="predicted"/>
<name>A0ABS3LKK2_9PROT</name>
<dbReference type="Pfam" id="PF01370">
    <property type="entry name" value="Epimerase"/>
    <property type="match status" value="1"/>
</dbReference>